<dbReference type="Proteomes" id="UP001460270">
    <property type="component" value="Unassembled WGS sequence"/>
</dbReference>
<dbReference type="GO" id="GO:0006707">
    <property type="term" value="P:cholesterol catabolic process"/>
    <property type="evidence" value="ECO:0007669"/>
    <property type="project" value="InterPro"/>
</dbReference>
<feature type="binding site" description="axial binding residue" evidence="3">
    <location>
        <position position="207"/>
    </location>
    <ligand>
        <name>heme</name>
        <dbReference type="ChEBI" id="CHEBI:30413"/>
    </ligand>
    <ligandPart>
        <name>Fe</name>
        <dbReference type="ChEBI" id="CHEBI:18248"/>
    </ligandPart>
</feature>
<dbReference type="EMBL" id="JBBPFD010000011">
    <property type="protein sequence ID" value="KAK7907126.1"/>
    <property type="molecule type" value="Genomic_DNA"/>
</dbReference>
<dbReference type="Pfam" id="PF00067">
    <property type="entry name" value="p450"/>
    <property type="match status" value="1"/>
</dbReference>
<dbReference type="PANTHER" id="PTHR24293">
    <property type="entry name" value="CYTOCHROME P450 FAMILY 46 SUBFAMILY A"/>
    <property type="match status" value="1"/>
</dbReference>
<proteinExistence type="inferred from homology"/>
<keyword evidence="2 3" id="KW-0408">Iron</keyword>
<dbReference type="PRINTS" id="PR00463">
    <property type="entry name" value="EP450I"/>
</dbReference>
<evidence type="ECO:0000256" key="3">
    <source>
        <dbReference type="PIRSR" id="PIRSR602401-1"/>
    </source>
</evidence>
<feature type="region of interest" description="Disordered" evidence="4">
    <location>
        <begin position="132"/>
        <end position="154"/>
    </location>
</feature>
<gene>
    <name evidence="5" type="ORF">WMY93_015738</name>
</gene>
<dbReference type="GO" id="GO:0033781">
    <property type="term" value="F:cholesterol 24-hydroxylase activity"/>
    <property type="evidence" value="ECO:0007669"/>
    <property type="project" value="InterPro"/>
</dbReference>
<dbReference type="InterPro" id="IPR039983">
    <property type="entry name" value="CYP46A1"/>
</dbReference>
<accession>A0AAW0P1C2</accession>
<name>A0AAW0P1C2_9GOBI</name>
<comment type="similarity">
    <text evidence="1">Belongs to the cytochrome P450 family.</text>
</comment>
<dbReference type="SUPFAM" id="SSF48264">
    <property type="entry name" value="Cytochrome P450"/>
    <property type="match status" value="1"/>
</dbReference>
<evidence type="ECO:0000256" key="1">
    <source>
        <dbReference type="ARBA" id="ARBA00010617"/>
    </source>
</evidence>
<dbReference type="InterPro" id="IPR001128">
    <property type="entry name" value="Cyt_P450"/>
</dbReference>
<dbReference type="GO" id="GO:0005506">
    <property type="term" value="F:iron ion binding"/>
    <property type="evidence" value="ECO:0007669"/>
    <property type="project" value="InterPro"/>
</dbReference>
<feature type="region of interest" description="Disordered" evidence="4">
    <location>
        <begin position="57"/>
        <end position="90"/>
    </location>
</feature>
<dbReference type="PANTHER" id="PTHR24293:SF0">
    <property type="entry name" value="CYP46A1 PROTEIN-RELATED"/>
    <property type="match status" value="1"/>
</dbReference>
<evidence type="ECO:0000313" key="6">
    <source>
        <dbReference type="Proteomes" id="UP001460270"/>
    </source>
</evidence>
<dbReference type="AlphaFoldDB" id="A0AAW0P1C2"/>
<evidence type="ECO:0000256" key="2">
    <source>
        <dbReference type="ARBA" id="ARBA00023004"/>
    </source>
</evidence>
<protein>
    <submittedName>
        <fullName evidence="5">Uncharacterized protein</fullName>
    </submittedName>
</protein>
<comment type="cofactor">
    <cofactor evidence="3">
        <name>heme</name>
        <dbReference type="ChEBI" id="CHEBI:30413"/>
    </cofactor>
</comment>
<evidence type="ECO:0000313" key="5">
    <source>
        <dbReference type="EMBL" id="KAK7907126.1"/>
    </source>
</evidence>
<dbReference type="GO" id="GO:0020037">
    <property type="term" value="F:heme binding"/>
    <property type="evidence" value="ECO:0007669"/>
    <property type="project" value="InterPro"/>
</dbReference>
<sequence>MAPRRKTAGGAQSFCSILLNRFAEGMAASKTSHRWTRARALRRQNPRAAFVLSSLSRRNTRQSTAGPIPAGLRGGSSISRSHASPLHAGPRVIQPGYSHAVSCSSPLCESAAPRELWRSLCKMVRPTRTEETLIRPSSRCNSNRSSSARHRKVKKISGKETALSSYISSRLEKFFKDPLKFDPDRFHPDAPKPYYCYYPFALGPRSCIGQNFAQIEIKVVIAKLIQRFDFTLVPGQSFDIKETGTLTPKSGVLCKIKHRHTS</sequence>
<reference evidence="6" key="1">
    <citation type="submission" date="2024-04" db="EMBL/GenBank/DDBJ databases">
        <title>Salinicola lusitanus LLJ914,a marine bacterium isolated from the Okinawa Trough.</title>
        <authorList>
            <person name="Li J."/>
        </authorList>
    </citation>
    <scope>NUCLEOTIDE SEQUENCE [LARGE SCALE GENOMIC DNA]</scope>
</reference>
<keyword evidence="3" id="KW-0349">Heme</keyword>
<dbReference type="Gene3D" id="1.10.630.10">
    <property type="entry name" value="Cytochrome P450"/>
    <property type="match status" value="1"/>
</dbReference>
<keyword evidence="6" id="KW-1185">Reference proteome</keyword>
<evidence type="ECO:0000256" key="4">
    <source>
        <dbReference type="SAM" id="MobiDB-lite"/>
    </source>
</evidence>
<keyword evidence="3" id="KW-0479">Metal-binding</keyword>
<organism evidence="5 6">
    <name type="scientific">Mugilogobius chulae</name>
    <name type="common">yellowstripe goby</name>
    <dbReference type="NCBI Taxonomy" id="88201"/>
    <lineage>
        <taxon>Eukaryota</taxon>
        <taxon>Metazoa</taxon>
        <taxon>Chordata</taxon>
        <taxon>Craniata</taxon>
        <taxon>Vertebrata</taxon>
        <taxon>Euteleostomi</taxon>
        <taxon>Actinopterygii</taxon>
        <taxon>Neopterygii</taxon>
        <taxon>Teleostei</taxon>
        <taxon>Neoteleostei</taxon>
        <taxon>Acanthomorphata</taxon>
        <taxon>Gobiaria</taxon>
        <taxon>Gobiiformes</taxon>
        <taxon>Gobioidei</taxon>
        <taxon>Gobiidae</taxon>
        <taxon>Gobionellinae</taxon>
        <taxon>Mugilogobius</taxon>
    </lineage>
</organism>
<dbReference type="InterPro" id="IPR002401">
    <property type="entry name" value="Cyt_P450_E_grp-I"/>
</dbReference>
<feature type="compositionally biased region" description="Low complexity" evidence="4">
    <location>
        <begin position="135"/>
        <end position="146"/>
    </location>
</feature>
<comment type="caution">
    <text evidence="5">The sequence shown here is derived from an EMBL/GenBank/DDBJ whole genome shotgun (WGS) entry which is preliminary data.</text>
</comment>
<dbReference type="InterPro" id="IPR036396">
    <property type="entry name" value="Cyt_P450_sf"/>
</dbReference>